<dbReference type="InterPro" id="IPR038084">
    <property type="entry name" value="PduO/GlcC-like_sf"/>
</dbReference>
<dbReference type="RefSeq" id="WP_020961580.1">
    <property type="nucleotide sequence ID" value="NC_022080.4"/>
</dbReference>
<protein>
    <recommendedName>
        <fullName evidence="3">Heme-binding protein</fullName>
    </recommendedName>
</protein>
<gene>
    <name evidence="1" type="ORF">M493_17965</name>
</gene>
<dbReference type="Pfam" id="PF03928">
    <property type="entry name" value="HbpS-like"/>
    <property type="match status" value="1"/>
</dbReference>
<dbReference type="STRING" id="1921421.M493_17965"/>
<dbReference type="InterPro" id="IPR052517">
    <property type="entry name" value="GlcG_carb_metab_protein"/>
</dbReference>
<keyword evidence="2" id="KW-1185">Reference proteome</keyword>
<dbReference type="Proteomes" id="UP000015500">
    <property type="component" value="Chromosome"/>
</dbReference>
<evidence type="ECO:0000313" key="2">
    <source>
        <dbReference type="Proteomes" id="UP000015500"/>
    </source>
</evidence>
<dbReference type="AlphaFoldDB" id="S5Z432"/>
<dbReference type="EMBL" id="CP006254">
    <property type="protein sequence ID" value="AGT33799.1"/>
    <property type="molecule type" value="Genomic_DNA"/>
</dbReference>
<organism evidence="1 2">
    <name type="scientific">Geobacillus genomosp. 3</name>
    <dbReference type="NCBI Taxonomy" id="1921421"/>
    <lineage>
        <taxon>Bacteria</taxon>
        <taxon>Bacillati</taxon>
        <taxon>Bacillota</taxon>
        <taxon>Bacilli</taxon>
        <taxon>Bacillales</taxon>
        <taxon>Anoxybacillaceae</taxon>
        <taxon>Geobacillus</taxon>
    </lineage>
</organism>
<dbReference type="PANTHER" id="PTHR34309:SF1">
    <property type="entry name" value="PROTEIN GLCG"/>
    <property type="match status" value="1"/>
</dbReference>
<dbReference type="HOGENOM" id="CLU_103773_2_2_9"/>
<sequence length="169" mass="18162">MKNYQMIKSITLELAEAMLARAEEKAKELGVAVNMAIADQSGHLKAFRRMDGAPLLSIGISQRKAYSAAAFGMATGEWLDVIQHNPRLLHGIPHTPDLVIFGGGFPIEVDGEVIGAIGISGGTEEEDEEIGRAALNILRTKETNGSEGERVSACQKGCDACEQTIHHSY</sequence>
<evidence type="ECO:0008006" key="3">
    <source>
        <dbReference type="Google" id="ProtNLM"/>
    </source>
</evidence>
<accession>S5Z432</accession>
<dbReference type="PANTHER" id="PTHR34309">
    <property type="entry name" value="SLR1406 PROTEIN"/>
    <property type="match status" value="1"/>
</dbReference>
<dbReference type="SUPFAM" id="SSF143744">
    <property type="entry name" value="GlcG-like"/>
    <property type="match status" value="1"/>
</dbReference>
<proteinExistence type="predicted"/>
<dbReference type="InterPro" id="IPR005624">
    <property type="entry name" value="PduO/GlcC-like"/>
</dbReference>
<dbReference type="PATRIC" id="fig|1345697.3.peg.3546"/>
<name>S5Z432_GEOG3</name>
<dbReference type="OrthoDB" id="9778896at2"/>
<evidence type="ECO:0000313" key="1">
    <source>
        <dbReference type="EMBL" id="AGT33799.1"/>
    </source>
</evidence>
<dbReference type="KEGG" id="gjf:M493_17965"/>
<reference evidence="1 2" key="1">
    <citation type="journal article" date="2014" name="Genome Announc.">
        <title>Complete Genome Sequence of the Thermophilic Polychlorinated Biphenyl Degrader Geobacillus sp. Strain JF8 (NBRC 109937).</title>
        <authorList>
            <person name="Shintani M."/>
            <person name="Ohtsubo Y."/>
            <person name="Fukuda K."/>
            <person name="Hosoyama A."/>
            <person name="Ohji S."/>
            <person name="Yamazoe A."/>
            <person name="Fujita N."/>
            <person name="Nagata Y."/>
            <person name="Tsuda M."/>
            <person name="Hatta T."/>
            <person name="Kimbara K."/>
        </authorList>
    </citation>
    <scope>NUCLEOTIDE SEQUENCE [LARGE SCALE GENOMIC DNA]</scope>
    <source>
        <strain evidence="1 2">JF8</strain>
    </source>
</reference>
<dbReference type="Gene3D" id="3.30.450.150">
    <property type="entry name" value="Haem-degrading domain"/>
    <property type="match status" value="1"/>
</dbReference>